<feature type="region of interest" description="Disordered" evidence="1">
    <location>
        <begin position="1"/>
        <end position="43"/>
    </location>
</feature>
<feature type="compositionally biased region" description="Polar residues" evidence="1">
    <location>
        <begin position="105"/>
        <end position="129"/>
    </location>
</feature>
<evidence type="ECO:0000313" key="3">
    <source>
        <dbReference type="Proteomes" id="UP000281553"/>
    </source>
</evidence>
<feature type="region of interest" description="Disordered" evidence="1">
    <location>
        <begin position="81"/>
        <end position="129"/>
    </location>
</feature>
<sequence>MSVSPAGLQRGIRFPWTVRRSEGAEGARTEDTSSSRPSTHADMAVTSGISQDIASCPPAQPAATELEEVVAEEEVMMIPDRLVPSTTSAEDQTPEPPSNEDLDELTNSLLAMQQVRPKSSSLTQTHKPW</sequence>
<keyword evidence="3" id="KW-1185">Reference proteome</keyword>
<proteinExistence type="predicted"/>
<feature type="compositionally biased region" description="Basic and acidic residues" evidence="1">
    <location>
        <begin position="19"/>
        <end position="33"/>
    </location>
</feature>
<reference evidence="2 3" key="1">
    <citation type="submission" date="2018-11" db="EMBL/GenBank/DDBJ databases">
        <authorList>
            <consortium name="Pathogen Informatics"/>
        </authorList>
    </citation>
    <scope>NUCLEOTIDE SEQUENCE [LARGE SCALE GENOMIC DNA]</scope>
</reference>
<name>A0A3P6R755_DIBLA</name>
<evidence type="ECO:0000313" key="2">
    <source>
        <dbReference type="EMBL" id="VDK39761.1"/>
    </source>
</evidence>
<accession>A0A3P6R755</accession>
<protein>
    <submittedName>
        <fullName evidence="2">Uncharacterized protein</fullName>
    </submittedName>
</protein>
<dbReference type="Proteomes" id="UP000281553">
    <property type="component" value="Unassembled WGS sequence"/>
</dbReference>
<dbReference type="EMBL" id="UYRU01006177">
    <property type="protein sequence ID" value="VDK39761.1"/>
    <property type="molecule type" value="Genomic_DNA"/>
</dbReference>
<dbReference type="OrthoDB" id="6285257at2759"/>
<evidence type="ECO:0000256" key="1">
    <source>
        <dbReference type="SAM" id="MobiDB-lite"/>
    </source>
</evidence>
<organism evidence="2 3">
    <name type="scientific">Dibothriocephalus latus</name>
    <name type="common">Fish tapeworm</name>
    <name type="synonym">Diphyllobothrium latum</name>
    <dbReference type="NCBI Taxonomy" id="60516"/>
    <lineage>
        <taxon>Eukaryota</taxon>
        <taxon>Metazoa</taxon>
        <taxon>Spiralia</taxon>
        <taxon>Lophotrochozoa</taxon>
        <taxon>Platyhelminthes</taxon>
        <taxon>Cestoda</taxon>
        <taxon>Eucestoda</taxon>
        <taxon>Diphyllobothriidea</taxon>
        <taxon>Diphyllobothriidae</taxon>
        <taxon>Dibothriocephalus</taxon>
    </lineage>
</organism>
<dbReference type="AlphaFoldDB" id="A0A3P6R755"/>
<gene>
    <name evidence="2" type="ORF">DILT_LOCUS1068</name>
</gene>